<dbReference type="Gene3D" id="2.160.20.10">
    <property type="entry name" value="Single-stranded right-handed beta-helix, Pectin lyase-like"/>
    <property type="match status" value="1"/>
</dbReference>
<comment type="caution">
    <text evidence="2">The sequence shown here is derived from an EMBL/GenBank/DDBJ whole genome shotgun (WGS) entry which is preliminary data.</text>
</comment>
<dbReference type="InterPro" id="IPR011050">
    <property type="entry name" value="Pectin_lyase_fold/virulence"/>
</dbReference>
<evidence type="ECO:0000313" key="3">
    <source>
        <dbReference type="Proteomes" id="UP000787156"/>
    </source>
</evidence>
<reference evidence="2" key="2">
    <citation type="submission" date="2021-09" db="EMBL/GenBank/DDBJ databases">
        <authorList>
            <person name="Gilroy R."/>
        </authorList>
    </citation>
    <scope>NUCLEOTIDE SEQUENCE</scope>
    <source>
        <strain evidence="2">CHK135-1449</strain>
    </source>
</reference>
<protein>
    <submittedName>
        <fullName evidence="2">Rhombotarget A</fullName>
    </submittedName>
</protein>
<reference evidence="2" key="1">
    <citation type="journal article" date="2021" name="PeerJ">
        <title>Extensive microbial diversity within the chicken gut microbiome revealed by metagenomics and culture.</title>
        <authorList>
            <person name="Gilroy R."/>
            <person name="Ravi A."/>
            <person name="Getino M."/>
            <person name="Pursley I."/>
            <person name="Horton D.L."/>
            <person name="Alikhan N.F."/>
            <person name="Baker D."/>
            <person name="Gharbi K."/>
            <person name="Hall N."/>
            <person name="Watson M."/>
            <person name="Adriaenssens E.M."/>
            <person name="Foster-Nyarko E."/>
            <person name="Jarju S."/>
            <person name="Secka A."/>
            <person name="Antonio M."/>
            <person name="Oren A."/>
            <person name="Chaudhuri R.R."/>
            <person name="La Ragione R."/>
            <person name="Hildebrand F."/>
            <person name="Pallen M.J."/>
        </authorList>
    </citation>
    <scope>NUCLEOTIDE SEQUENCE</scope>
    <source>
        <strain evidence="2">CHK135-1449</strain>
    </source>
</reference>
<sequence>MLKRGIGVALLCIAGQAYGADIVVTTTEDIEKDDKECSLREAIEYINREAGKEGYLGCGGENSTTTILLKANNTYVLNKHIPVKKSLTIRSVAENDGNWSSTEQVRGRENARIQMKGTDNLFRIANNENWITATLKELDLEGCGAASCAEEGGLIYNQGRLSLEHSRLFKGAAIKGGAIYSAGQFGDNLMSSVIIKNSLIENNKAQQGGILYTKLPFFFITQSVLRDNQTSNLSSANIYTAGQVADLETIERKNAEMSSSTLLKNSGVLINVVDGMGLNNLTIVDNADTALRLEAPHAKAYVANSIILKNGAQDCQITATDKTTVQNNLVGSCGTGEARYPNQIWTGTHLFAEKSNQSEGVCQNFRENTTAILCPYSIPKDQFLGYIRPRILLSHAVVEDSPIVNKGLPSHKVDSEVIGCAEADQRTNNRLMDNQFCDRGAIEVIVPTAMSLVGQDLLKGEVAKFSIQPYLGDSDLLPKEQCSTLVGPPPSGQSWQDGCLRIVQTKTESKGKTTIDLEGNVTYTPDSGWHGADIFEIQVVTSSTRFNKSKPYLVLSTQIVQEPKNEMQDKSVKTSGGAWGFGGLIALLGLIGLQRSLKD</sequence>
<feature type="chain" id="PRO_5039565551" evidence="1">
    <location>
        <begin position="20"/>
        <end position="599"/>
    </location>
</feature>
<dbReference type="NCBIfam" id="TIGR04212">
    <property type="entry name" value="GlyGly_RbtA"/>
    <property type="match status" value="1"/>
</dbReference>
<dbReference type="SUPFAM" id="SSF51126">
    <property type="entry name" value="Pectin lyase-like"/>
    <property type="match status" value="1"/>
</dbReference>
<dbReference type="InterPro" id="IPR026457">
    <property type="entry name" value="CSLREA_Nterm"/>
</dbReference>
<evidence type="ECO:0000256" key="1">
    <source>
        <dbReference type="SAM" id="SignalP"/>
    </source>
</evidence>
<name>A0A9D2ZYH9_ACILW</name>
<gene>
    <name evidence="2" type="primary">rbtA</name>
    <name evidence="2" type="ORF">K8V79_02205</name>
</gene>
<dbReference type="AlphaFoldDB" id="A0A9D2ZYH9"/>
<dbReference type="NCBIfam" id="TIGR04214">
    <property type="entry name" value="CSLREA_Nterm"/>
    <property type="match status" value="1"/>
</dbReference>
<proteinExistence type="predicted"/>
<dbReference type="InterPro" id="IPR012334">
    <property type="entry name" value="Pectin_lyas_fold"/>
</dbReference>
<evidence type="ECO:0000313" key="2">
    <source>
        <dbReference type="EMBL" id="HJF27065.1"/>
    </source>
</evidence>
<keyword evidence="1" id="KW-0732">Signal</keyword>
<feature type="signal peptide" evidence="1">
    <location>
        <begin position="1"/>
        <end position="19"/>
    </location>
</feature>
<dbReference type="EMBL" id="DYWX01000021">
    <property type="protein sequence ID" value="HJF27065.1"/>
    <property type="molecule type" value="Genomic_DNA"/>
</dbReference>
<dbReference type="InterPro" id="IPR026454">
    <property type="entry name" value="Rhombotarget_A"/>
</dbReference>
<organism evidence="2 3">
    <name type="scientific">Acinetobacter lwoffii</name>
    <dbReference type="NCBI Taxonomy" id="28090"/>
    <lineage>
        <taxon>Bacteria</taxon>
        <taxon>Pseudomonadati</taxon>
        <taxon>Pseudomonadota</taxon>
        <taxon>Gammaproteobacteria</taxon>
        <taxon>Moraxellales</taxon>
        <taxon>Moraxellaceae</taxon>
        <taxon>Acinetobacter</taxon>
    </lineage>
</organism>
<dbReference type="Proteomes" id="UP000787156">
    <property type="component" value="Unassembled WGS sequence"/>
</dbReference>
<accession>A0A9D2ZYH9</accession>